<organism evidence="3 4">
    <name type="scientific">Tenacibaculum singaporense</name>
    <dbReference type="NCBI Taxonomy" id="2358479"/>
    <lineage>
        <taxon>Bacteria</taxon>
        <taxon>Pseudomonadati</taxon>
        <taxon>Bacteroidota</taxon>
        <taxon>Flavobacteriia</taxon>
        <taxon>Flavobacteriales</taxon>
        <taxon>Flavobacteriaceae</taxon>
        <taxon>Tenacibaculum</taxon>
    </lineage>
</organism>
<evidence type="ECO:0000259" key="2">
    <source>
        <dbReference type="Pfam" id="PF18862"/>
    </source>
</evidence>
<dbReference type="InterPro" id="IPR041223">
    <property type="entry name" value="ApeA_NTD"/>
</dbReference>
<proteinExistence type="predicted"/>
<sequence length="439" mass="51459">MENYIGKIVSPFDENESIDFVRLSVSNERIEIEFSSSKRYYGIIKTIIGVFNGFGKVTLVNCQNIGTSSGAGADVRKFSADYLFKGEFIKNPESFYFDRVNIEMAGLLDWTKISTINNNLFIDKKLTIEDIDIIEIYNSENFSVEIFSSNNINYKRENNEITIRENVGLKIKSSNGDINIWDYLHLIKELKKILFILSNRSTKIDSTNFYKDDKYPVTLYWTGNNSLGSSSPMSPRIKFEEVKPSLNNIIHNWFEKKDLHTSIELILEKSINIKLSRENYFLNNCFSIETFHRRFKNYKLFDKSEFKEIKKGILESIEKETIRELISNNLAHINEPNFRKRLSDFHSDFSKILPQEWIVEDYITKIVKSRNYLVHRSSRKKVFDRFDMLYASIFIETVIKINVYRVLGIKEDLIENLLVETSGTIKGFYDANKRIQIEK</sequence>
<evidence type="ECO:0000313" key="4">
    <source>
        <dbReference type="Proteomes" id="UP000274593"/>
    </source>
</evidence>
<dbReference type="Proteomes" id="UP000274593">
    <property type="component" value="Chromosome"/>
</dbReference>
<dbReference type="KEGG" id="tsig:D6T69_07080"/>
<feature type="domain" description="Apea-like HEPN" evidence="1">
    <location>
        <begin position="287"/>
        <end position="412"/>
    </location>
</feature>
<dbReference type="InterPro" id="IPR041229">
    <property type="entry name" value="HEPN_Apea"/>
</dbReference>
<dbReference type="EMBL" id="CP032548">
    <property type="protein sequence ID" value="AZJ35296.1"/>
    <property type="molecule type" value="Genomic_DNA"/>
</dbReference>
<protein>
    <submittedName>
        <fullName evidence="3">Uncharacterized protein</fullName>
    </submittedName>
</protein>
<dbReference type="Pfam" id="PF18739">
    <property type="entry name" value="HEPN_Apea"/>
    <property type="match status" value="1"/>
</dbReference>
<evidence type="ECO:0000259" key="1">
    <source>
        <dbReference type="Pfam" id="PF18739"/>
    </source>
</evidence>
<gene>
    <name evidence="3" type="ORF">D6T69_07080</name>
</gene>
<dbReference type="Pfam" id="PF18862">
    <property type="entry name" value="ApeA_NTD1"/>
    <property type="match status" value="1"/>
</dbReference>
<feature type="domain" description="ApeA N-terminal" evidence="2">
    <location>
        <begin position="38"/>
        <end position="253"/>
    </location>
</feature>
<evidence type="ECO:0000313" key="3">
    <source>
        <dbReference type="EMBL" id="AZJ35296.1"/>
    </source>
</evidence>
<keyword evidence="4" id="KW-1185">Reference proteome</keyword>
<dbReference type="RefSeq" id="WP_125067076.1">
    <property type="nucleotide sequence ID" value="NZ_CP032548.1"/>
</dbReference>
<reference evidence="3 4" key="1">
    <citation type="submission" date="2018-09" db="EMBL/GenBank/DDBJ databases">
        <title>Insights into the microbiota of Asian seabass (Lates calcarifer) with tenacibaculosis symptoms and description of sp. nov. Tenacibaculum singaporense.</title>
        <authorList>
            <person name="Miyake S."/>
            <person name="Soh M."/>
            <person name="Azman M.N."/>
            <person name="Ngoh S.Y."/>
            <person name="Orban L."/>
        </authorList>
    </citation>
    <scope>NUCLEOTIDE SEQUENCE [LARGE SCALE GENOMIC DNA]</scope>
    <source>
        <strain evidence="3 4">DSM 106434</strain>
    </source>
</reference>
<dbReference type="AlphaFoldDB" id="A0A3S8R698"/>
<name>A0A3S8R698_9FLAO</name>
<accession>A0A3S8R698</accession>